<feature type="region of interest" description="Disordered" evidence="2">
    <location>
        <begin position="217"/>
        <end position="249"/>
    </location>
</feature>
<dbReference type="AlphaFoldDB" id="A0AAD8J3C8"/>
<dbReference type="InterPro" id="IPR046431">
    <property type="entry name" value="FAF_dom"/>
</dbReference>
<evidence type="ECO:0000256" key="1">
    <source>
        <dbReference type="ARBA" id="ARBA00008690"/>
    </source>
</evidence>
<reference evidence="4" key="2">
    <citation type="submission" date="2023-05" db="EMBL/GenBank/DDBJ databases">
        <authorList>
            <person name="Schelkunov M.I."/>
        </authorList>
    </citation>
    <scope>NUCLEOTIDE SEQUENCE</scope>
    <source>
        <strain evidence="4">Hsosn_3</strain>
        <tissue evidence="4">Leaf</tissue>
    </source>
</reference>
<comment type="similarity">
    <text evidence="1">Belongs to the fantastic four family.</text>
</comment>
<accession>A0AAD8J3C8</accession>
<evidence type="ECO:0000313" key="4">
    <source>
        <dbReference type="EMBL" id="KAK1395217.1"/>
    </source>
</evidence>
<dbReference type="PANTHER" id="PTHR33155:SF4">
    <property type="entry name" value="PROTEIN FANTASTIC FOUR 3"/>
    <property type="match status" value="1"/>
</dbReference>
<dbReference type="Pfam" id="PF11250">
    <property type="entry name" value="FAF"/>
    <property type="match status" value="1"/>
</dbReference>
<evidence type="ECO:0000313" key="5">
    <source>
        <dbReference type="Proteomes" id="UP001237642"/>
    </source>
</evidence>
<feature type="compositionally biased region" description="Polar residues" evidence="2">
    <location>
        <begin position="146"/>
        <end position="167"/>
    </location>
</feature>
<dbReference type="InterPro" id="IPR021410">
    <property type="entry name" value="FAF"/>
</dbReference>
<dbReference type="PANTHER" id="PTHR33155">
    <property type="entry name" value="FANTASTIC FOUR-LIKE PROTEIN (DUF3049)"/>
    <property type="match status" value="1"/>
</dbReference>
<organism evidence="4 5">
    <name type="scientific">Heracleum sosnowskyi</name>
    <dbReference type="NCBI Taxonomy" id="360622"/>
    <lineage>
        <taxon>Eukaryota</taxon>
        <taxon>Viridiplantae</taxon>
        <taxon>Streptophyta</taxon>
        <taxon>Embryophyta</taxon>
        <taxon>Tracheophyta</taxon>
        <taxon>Spermatophyta</taxon>
        <taxon>Magnoliopsida</taxon>
        <taxon>eudicotyledons</taxon>
        <taxon>Gunneridae</taxon>
        <taxon>Pentapetalae</taxon>
        <taxon>asterids</taxon>
        <taxon>campanulids</taxon>
        <taxon>Apiales</taxon>
        <taxon>Apiaceae</taxon>
        <taxon>Apioideae</taxon>
        <taxon>apioid superclade</taxon>
        <taxon>Tordylieae</taxon>
        <taxon>Tordyliinae</taxon>
        <taxon>Heracleum</taxon>
    </lineage>
</organism>
<proteinExistence type="inferred from homology"/>
<feature type="domain" description="FAF" evidence="3">
    <location>
        <begin position="152"/>
        <end position="204"/>
    </location>
</feature>
<sequence length="312" mass="35175">MSTIVYQGFFEPQPTETTTLRLKLAAPKPIDFENTITTEVFRDDKKNTTNQMTKKSDLGGWNFLQSLSNSTPKKAVDSEKFYPSLRLSQKSLELCTENLGSETGSDDTGDIDILSFTSTEARSVKSTTTTTTTMTRRAQGHVSSAKKANTRSFPPPLTTISGSNSIQVRPHREGGRLIMEAVEAPCNRTCFEAERSNGRLQLKFLKNCEFFYDQTMSSEDNQDDNIGESESKDNDTSKTEDVFEEDEANNNIVDEVKNVGYMKKDMDGNRKDVEVEMGRDKFQRHNRRCKESGHGNNNNKGICFREAFWVAT</sequence>
<keyword evidence="5" id="KW-1185">Reference proteome</keyword>
<dbReference type="EMBL" id="JAUIZM010000003">
    <property type="protein sequence ID" value="KAK1395217.1"/>
    <property type="molecule type" value="Genomic_DNA"/>
</dbReference>
<dbReference type="Proteomes" id="UP001237642">
    <property type="component" value="Unassembled WGS sequence"/>
</dbReference>
<evidence type="ECO:0000256" key="2">
    <source>
        <dbReference type="SAM" id="MobiDB-lite"/>
    </source>
</evidence>
<evidence type="ECO:0000259" key="3">
    <source>
        <dbReference type="Pfam" id="PF11250"/>
    </source>
</evidence>
<comment type="caution">
    <text evidence="4">The sequence shown here is derived from an EMBL/GenBank/DDBJ whole genome shotgun (WGS) entry which is preliminary data.</text>
</comment>
<feature type="region of interest" description="Disordered" evidence="2">
    <location>
        <begin position="124"/>
        <end position="168"/>
    </location>
</feature>
<name>A0AAD8J3C8_9APIA</name>
<gene>
    <name evidence="4" type="ORF">POM88_014273</name>
</gene>
<reference evidence="4" key="1">
    <citation type="submission" date="2023-02" db="EMBL/GenBank/DDBJ databases">
        <title>Genome of toxic invasive species Heracleum sosnowskyi carries increased number of genes despite the absence of recent whole-genome duplications.</title>
        <authorList>
            <person name="Schelkunov M."/>
            <person name="Shtratnikova V."/>
            <person name="Makarenko M."/>
            <person name="Klepikova A."/>
            <person name="Omelchenko D."/>
            <person name="Novikova G."/>
            <person name="Obukhova E."/>
            <person name="Bogdanov V."/>
            <person name="Penin A."/>
            <person name="Logacheva M."/>
        </authorList>
    </citation>
    <scope>NUCLEOTIDE SEQUENCE</scope>
    <source>
        <strain evidence="4">Hsosn_3</strain>
        <tissue evidence="4">Leaf</tissue>
    </source>
</reference>
<protein>
    <submittedName>
        <fullName evidence="4">Fantastic four</fullName>
    </submittedName>
</protein>
<feature type="compositionally biased region" description="Basic and acidic residues" evidence="2">
    <location>
        <begin position="229"/>
        <end position="241"/>
    </location>
</feature>